<feature type="region of interest" description="Disordered" evidence="1">
    <location>
        <begin position="1"/>
        <end position="25"/>
    </location>
</feature>
<protein>
    <submittedName>
        <fullName evidence="3">Uncharacterized protein</fullName>
    </submittedName>
</protein>
<sequence length="157" mass="17362">MKCKTNQIASGVPRMGLTSPDRRKQQRMHVADINTAPPFETDLPLVRVPSWPTVEEWGSTEKRLRKFHPHCIAHNAGSVFSTVDSAGGKTLPQVVVFIVKTTADMKDQCLGVFHPVAANRKAIAIHFSYIIAVSMTACIQSGKLRKRRRIATTSVPD</sequence>
<dbReference type="Proteomes" id="UP000054653">
    <property type="component" value="Unassembled WGS sequence"/>
</dbReference>
<keyword evidence="2" id="KW-0472">Membrane</keyword>
<keyword evidence="2" id="KW-0812">Transmembrane</keyword>
<feature type="transmembrane region" description="Helical" evidence="2">
    <location>
        <begin position="122"/>
        <end position="139"/>
    </location>
</feature>
<organism evidence="3 4">
    <name type="scientific">Trichinella britovi</name>
    <name type="common">Parasitic roundworm</name>
    <dbReference type="NCBI Taxonomy" id="45882"/>
    <lineage>
        <taxon>Eukaryota</taxon>
        <taxon>Metazoa</taxon>
        <taxon>Ecdysozoa</taxon>
        <taxon>Nematoda</taxon>
        <taxon>Enoplea</taxon>
        <taxon>Dorylaimia</taxon>
        <taxon>Trichinellida</taxon>
        <taxon>Trichinellidae</taxon>
        <taxon>Trichinella</taxon>
    </lineage>
</organism>
<accession>A0A0V1DEQ2</accession>
<evidence type="ECO:0000256" key="1">
    <source>
        <dbReference type="SAM" id="MobiDB-lite"/>
    </source>
</evidence>
<gene>
    <name evidence="3" type="ORF">T03_11258</name>
</gene>
<evidence type="ECO:0000313" key="4">
    <source>
        <dbReference type="Proteomes" id="UP000054653"/>
    </source>
</evidence>
<name>A0A0V1DEQ2_TRIBR</name>
<proteinExistence type="predicted"/>
<keyword evidence="2" id="KW-1133">Transmembrane helix</keyword>
<reference evidence="3 4" key="1">
    <citation type="submission" date="2015-01" db="EMBL/GenBank/DDBJ databases">
        <title>Evolution of Trichinella species and genotypes.</title>
        <authorList>
            <person name="Korhonen P.K."/>
            <person name="Edoardo P."/>
            <person name="Giuseppe L.R."/>
            <person name="Gasser R.B."/>
        </authorList>
    </citation>
    <scope>NUCLEOTIDE SEQUENCE [LARGE SCALE GENOMIC DNA]</scope>
    <source>
        <strain evidence="3">ISS120</strain>
    </source>
</reference>
<comment type="caution">
    <text evidence="3">The sequence shown here is derived from an EMBL/GenBank/DDBJ whole genome shotgun (WGS) entry which is preliminary data.</text>
</comment>
<dbReference type="AlphaFoldDB" id="A0A0V1DEQ2"/>
<evidence type="ECO:0000313" key="3">
    <source>
        <dbReference type="EMBL" id="KRY60044.1"/>
    </source>
</evidence>
<keyword evidence="4" id="KW-1185">Reference proteome</keyword>
<dbReference type="EMBL" id="JYDI01000008">
    <property type="protein sequence ID" value="KRY60044.1"/>
    <property type="molecule type" value="Genomic_DNA"/>
</dbReference>
<evidence type="ECO:0000256" key="2">
    <source>
        <dbReference type="SAM" id="Phobius"/>
    </source>
</evidence>